<dbReference type="Proteomes" id="UP000297527">
    <property type="component" value="Unassembled WGS sequence"/>
</dbReference>
<evidence type="ECO:0000313" key="2">
    <source>
        <dbReference type="EMBL" id="TGO61431.1"/>
    </source>
</evidence>
<organism evidence="2 3">
    <name type="scientific">Botryotinia convoluta</name>
    <dbReference type="NCBI Taxonomy" id="54673"/>
    <lineage>
        <taxon>Eukaryota</taxon>
        <taxon>Fungi</taxon>
        <taxon>Dikarya</taxon>
        <taxon>Ascomycota</taxon>
        <taxon>Pezizomycotina</taxon>
        <taxon>Leotiomycetes</taxon>
        <taxon>Helotiales</taxon>
        <taxon>Sclerotiniaceae</taxon>
        <taxon>Botryotinia</taxon>
    </lineage>
</organism>
<feature type="region of interest" description="Disordered" evidence="1">
    <location>
        <begin position="429"/>
        <end position="450"/>
    </location>
</feature>
<comment type="caution">
    <text evidence="2">The sequence shown here is derived from an EMBL/GenBank/DDBJ whole genome shotgun (WGS) entry which is preliminary data.</text>
</comment>
<protein>
    <submittedName>
        <fullName evidence="2">Uncharacterized protein</fullName>
    </submittedName>
</protein>
<keyword evidence="3" id="KW-1185">Reference proteome</keyword>
<sequence length="710" mass="80960">MSSRLQAQSILFKKRSRSKTASKGKYKKVQDLYKSLGFYPVAGSELKKKINVFAKSFHIPPLKVMSKEHPEAQKLAESFCADKETAQFLWPEVGAGNHRRLKWENDKIKILKLLTHIFALKMHHFFRNLRRKEAPQNSLGSGRDLDSDDELLVSPRRQDLPTRTQHLETGQECSKAGAISNTIAESPAMRSSRRTIDESKLRELNYVKRNNSQQEKCSAHIRYIKPMNDKKMMTEFISPQWLENEEFSWVAQGGLQPDTYILRFMHGFLYYNTDQNMSLMNFVRLFKDEPVIANKIHYKTLKDRLQIRVGELADALLAERLLFRNRSSNKISRTQELDAAWDQRLNIWDQPSEEASEETESPNTQCRDVYDMSVTPDRDELTTNCQQRSSNPKGLIELLRKRTFQSISLGDDMDKETNAAKRRRLSKCNQNQPPIIKDKGKGVDGGQSDSNEISQREIGIVQLYSSYQSGRTSQFLEDGLAHTTATTTLTAMRNPEIGNYNLNLAGPISPTATVSGATIKSEPNSASNSRSGFLSSHSAFSDHLSAQFQPNSTDPKSSPLFITPLQPITQVTGEPASEDDLPLATFSNDINFIFLSKQNFDYENPLKVNIKTLEDFSLSFFILLFAQSGGVNMHKVDGLKFTILLGDDRLETVMKGDERKWENIVEIIRDLWKYSKIQWVNGTKMKSRVFLQFEKRGGSIVSFAQTFARR</sequence>
<reference evidence="2 3" key="1">
    <citation type="submission" date="2017-12" db="EMBL/GenBank/DDBJ databases">
        <title>Comparative genomics of Botrytis spp.</title>
        <authorList>
            <person name="Valero-Jimenez C.A."/>
            <person name="Tapia P."/>
            <person name="Veloso J."/>
            <person name="Silva-Moreno E."/>
            <person name="Staats M."/>
            <person name="Valdes J.H."/>
            <person name="Van Kan J.A.L."/>
        </authorList>
    </citation>
    <scope>NUCLEOTIDE SEQUENCE [LARGE SCALE GENOMIC DNA]</scope>
    <source>
        <strain evidence="2 3">MUCL11595</strain>
    </source>
</reference>
<evidence type="ECO:0000256" key="1">
    <source>
        <dbReference type="SAM" id="MobiDB-lite"/>
    </source>
</evidence>
<dbReference type="AlphaFoldDB" id="A0A4Z1IIM7"/>
<proteinExistence type="predicted"/>
<accession>A0A4Z1IIM7</accession>
<gene>
    <name evidence="2" type="ORF">BCON_0027g00170</name>
</gene>
<evidence type="ECO:0000313" key="3">
    <source>
        <dbReference type="Proteomes" id="UP000297527"/>
    </source>
</evidence>
<dbReference type="OrthoDB" id="3524448at2759"/>
<name>A0A4Z1IIM7_9HELO</name>
<dbReference type="EMBL" id="PQXN01000027">
    <property type="protein sequence ID" value="TGO61431.1"/>
    <property type="molecule type" value="Genomic_DNA"/>
</dbReference>